<dbReference type="CDD" id="cd05237">
    <property type="entry name" value="UDP_invert_4-6DH_SDR_e"/>
    <property type="match status" value="1"/>
</dbReference>
<dbReference type="PANTHER" id="PTHR43318">
    <property type="entry name" value="UDP-N-ACETYLGLUCOSAMINE 4,6-DEHYDRATASE"/>
    <property type="match status" value="1"/>
</dbReference>
<dbReference type="SUPFAM" id="SSF51735">
    <property type="entry name" value="NAD(P)-binding Rossmann-fold domains"/>
    <property type="match status" value="1"/>
</dbReference>
<accession>A0AAE7CQC7</accession>
<dbReference type="EMBL" id="CP038241">
    <property type="protein sequence ID" value="QIV95701.1"/>
    <property type="molecule type" value="Genomic_DNA"/>
</dbReference>
<evidence type="ECO:0000256" key="8">
    <source>
        <dbReference type="ARBA" id="ARBA00033067"/>
    </source>
</evidence>
<evidence type="ECO:0000256" key="3">
    <source>
        <dbReference type="ARBA" id="ARBA00013189"/>
    </source>
</evidence>
<dbReference type="GO" id="GO:0003978">
    <property type="term" value="F:UDP-glucose 4-epimerase activity"/>
    <property type="evidence" value="ECO:0007669"/>
    <property type="project" value="UniProtKB-EC"/>
</dbReference>
<protein>
    <recommendedName>
        <fullName evidence="4">UDP-glucose 4-epimerase</fullName>
        <ecNumber evidence="3">5.1.3.2</ecNumber>
    </recommendedName>
    <alternativeName>
        <fullName evidence="8">Galactowaldenase</fullName>
    </alternativeName>
    <alternativeName>
        <fullName evidence="7">UDP-galactose 4-epimerase</fullName>
    </alternativeName>
</protein>
<keyword evidence="12" id="KW-1185">Reference proteome</keyword>
<dbReference type="Proteomes" id="UP000502004">
    <property type="component" value="Chromosome"/>
</dbReference>
<evidence type="ECO:0000256" key="5">
    <source>
        <dbReference type="ARBA" id="ARBA00022985"/>
    </source>
</evidence>
<dbReference type="RefSeq" id="WP_133941609.1">
    <property type="nucleotide sequence ID" value="NZ_CP038241.1"/>
</dbReference>
<reference evidence="11 12" key="1">
    <citation type="submission" date="2019-03" db="EMBL/GenBank/DDBJ databases">
        <title>Complete Genome Sequence of Allofrancisella inopinata Strain SYSU YG23 Isolated from Water-Cooling Systems in China.</title>
        <authorList>
            <person name="Ohrman C."/>
            <person name="Uneklint I."/>
            <person name="Sjodin A."/>
        </authorList>
    </citation>
    <scope>NUCLEOTIDE SEQUENCE [LARGE SCALE GENOMIC DNA]</scope>
    <source>
        <strain evidence="11 12">SYSU YG23</strain>
    </source>
</reference>
<keyword evidence="5" id="KW-0448">Lipopolysaccharide biosynthesis</keyword>
<dbReference type="InterPro" id="IPR051203">
    <property type="entry name" value="Polysaccharide_Synthase-Rel"/>
</dbReference>
<evidence type="ECO:0000259" key="9">
    <source>
        <dbReference type="Pfam" id="PF02719"/>
    </source>
</evidence>
<dbReference type="PANTHER" id="PTHR43318:SF2">
    <property type="entry name" value="UDP-N-ACETYLGLUCOSAMINE 4,6-DEHYDRATASE (INVERTING)"/>
    <property type="match status" value="1"/>
</dbReference>
<evidence type="ECO:0000259" key="10">
    <source>
        <dbReference type="Pfam" id="PF08485"/>
    </source>
</evidence>
<organism evidence="11 12">
    <name type="scientific">Allofrancisella inopinata</name>
    <dbReference type="NCBI Taxonomy" id="1085647"/>
    <lineage>
        <taxon>Bacteria</taxon>
        <taxon>Pseudomonadati</taxon>
        <taxon>Pseudomonadota</taxon>
        <taxon>Gammaproteobacteria</taxon>
        <taxon>Thiotrichales</taxon>
        <taxon>Francisellaceae</taxon>
        <taxon>Allofrancisella</taxon>
    </lineage>
</organism>
<feature type="domain" description="UDP-glucose 4-epimerase CapD C-terminal" evidence="10">
    <location>
        <begin position="289"/>
        <end position="330"/>
    </location>
</feature>
<evidence type="ECO:0000256" key="6">
    <source>
        <dbReference type="ARBA" id="ARBA00023235"/>
    </source>
</evidence>
<sequence>MTCLNDFKDKILLITGGTGSFGETVANRFLDSDIKEIRIFSRDEKKQDDMRKKYNSDKLKFYIGDVRDRKSVDTAMKGVDYVFHAAALKQVPSCEFFPMEAVNTNVVGTENVLDSAIFYNVKSVVCLSTDKAAYPINAMGISKAMMEKVAVAKSRNLSNNETKISITRYGNVMASRGSVIPLFSQLIDEDKNLTITDPDMTRFMMTLEDAVDLVLFAFRNANQGDLFIQKAPAATIQTLAEAIMQKKNKKVGIDIIGFRHGEKLYEVLVTKEEMARAEDMGKYYRIAADDRDLNYNKYFSDGESTIAKAEDYHSHNTKQLNVDDMVRELSRITGFSWNE</sequence>
<dbReference type="InterPro" id="IPR013692">
    <property type="entry name" value="CapD_C"/>
</dbReference>
<dbReference type="InterPro" id="IPR036291">
    <property type="entry name" value="NAD(P)-bd_dom_sf"/>
</dbReference>
<evidence type="ECO:0000256" key="7">
    <source>
        <dbReference type="ARBA" id="ARBA00031367"/>
    </source>
</evidence>
<dbReference type="AlphaFoldDB" id="A0AAE7CQC7"/>
<evidence type="ECO:0000256" key="4">
    <source>
        <dbReference type="ARBA" id="ARBA00018569"/>
    </source>
</evidence>
<gene>
    <name evidence="11" type="ORF">E4K63_02185</name>
</gene>
<dbReference type="KEGG" id="aii:E4K63_02185"/>
<proteinExistence type="inferred from homology"/>
<dbReference type="GO" id="GO:0009103">
    <property type="term" value="P:lipopolysaccharide biosynthetic process"/>
    <property type="evidence" value="ECO:0007669"/>
    <property type="project" value="UniProtKB-KW"/>
</dbReference>
<evidence type="ECO:0000313" key="12">
    <source>
        <dbReference type="Proteomes" id="UP000502004"/>
    </source>
</evidence>
<comment type="catalytic activity">
    <reaction evidence="1">
        <text>UDP-alpha-D-glucose = UDP-alpha-D-galactose</text>
        <dbReference type="Rhea" id="RHEA:22168"/>
        <dbReference type="ChEBI" id="CHEBI:58885"/>
        <dbReference type="ChEBI" id="CHEBI:66914"/>
        <dbReference type="EC" id="5.1.3.2"/>
    </reaction>
</comment>
<evidence type="ECO:0000256" key="1">
    <source>
        <dbReference type="ARBA" id="ARBA00000083"/>
    </source>
</evidence>
<feature type="domain" description="Polysaccharide biosynthesis protein CapD-like" evidence="9">
    <location>
        <begin position="12"/>
        <end position="286"/>
    </location>
</feature>
<comment type="similarity">
    <text evidence="2">Belongs to the polysaccharide synthase family.</text>
</comment>
<dbReference type="Gene3D" id="3.40.50.720">
    <property type="entry name" value="NAD(P)-binding Rossmann-like Domain"/>
    <property type="match status" value="1"/>
</dbReference>
<name>A0AAE7CQC7_9GAMM</name>
<dbReference type="Pfam" id="PF08485">
    <property type="entry name" value="Polysacc_syn_2C"/>
    <property type="match status" value="1"/>
</dbReference>
<dbReference type="Pfam" id="PF02719">
    <property type="entry name" value="Polysacc_synt_2"/>
    <property type="match status" value="1"/>
</dbReference>
<evidence type="ECO:0000256" key="2">
    <source>
        <dbReference type="ARBA" id="ARBA00007430"/>
    </source>
</evidence>
<dbReference type="EC" id="5.1.3.2" evidence="3"/>
<keyword evidence="6" id="KW-0413">Isomerase</keyword>
<dbReference type="InterPro" id="IPR003869">
    <property type="entry name" value="Polysac_CapD-like"/>
</dbReference>
<evidence type="ECO:0000313" key="11">
    <source>
        <dbReference type="EMBL" id="QIV95701.1"/>
    </source>
</evidence>